<organism evidence="2 3">
    <name type="scientific">Lentinula boryana</name>
    <dbReference type="NCBI Taxonomy" id="40481"/>
    <lineage>
        <taxon>Eukaryota</taxon>
        <taxon>Fungi</taxon>
        <taxon>Dikarya</taxon>
        <taxon>Basidiomycota</taxon>
        <taxon>Agaricomycotina</taxon>
        <taxon>Agaricomycetes</taxon>
        <taxon>Agaricomycetidae</taxon>
        <taxon>Agaricales</taxon>
        <taxon>Marasmiineae</taxon>
        <taxon>Omphalotaceae</taxon>
        <taxon>Lentinula</taxon>
    </lineage>
</organism>
<name>A0ABQ8Q880_9AGAR</name>
<evidence type="ECO:0000313" key="2">
    <source>
        <dbReference type="EMBL" id="KAJ3994648.1"/>
    </source>
</evidence>
<keyword evidence="1" id="KW-0732">Signal</keyword>
<evidence type="ECO:0000313" key="3">
    <source>
        <dbReference type="Proteomes" id="UP001163828"/>
    </source>
</evidence>
<dbReference type="Proteomes" id="UP001163828">
    <property type="component" value="Unassembled WGS sequence"/>
</dbReference>
<feature type="chain" id="PRO_5046699053" evidence="1">
    <location>
        <begin position="26"/>
        <end position="103"/>
    </location>
</feature>
<proteinExistence type="predicted"/>
<gene>
    <name evidence="2" type="ORF">F5050DRAFT_1772665</name>
</gene>
<feature type="signal peptide" evidence="1">
    <location>
        <begin position="1"/>
        <end position="25"/>
    </location>
</feature>
<accession>A0ABQ8Q880</accession>
<evidence type="ECO:0000256" key="1">
    <source>
        <dbReference type="SAM" id="SignalP"/>
    </source>
</evidence>
<protein>
    <submittedName>
        <fullName evidence="2">Uncharacterized protein</fullName>
    </submittedName>
</protein>
<dbReference type="EMBL" id="MU790691">
    <property type="protein sequence ID" value="KAJ3994648.1"/>
    <property type="molecule type" value="Genomic_DNA"/>
</dbReference>
<sequence>MITNAPMMVLVLYFVLSPLDMRVRAGLYGVMAAPAQGYSHVGRTKMRKSFSSDLEREVESTMTTDKVSFHALITGDPLIGISRSNETSDTDFLPSLRSSLIQP</sequence>
<keyword evidence="3" id="KW-1185">Reference proteome</keyword>
<comment type="caution">
    <text evidence="2">The sequence shown here is derived from an EMBL/GenBank/DDBJ whole genome shotgun (WGS) entry which is preliminary data.</text>
</comment>
<reference evidence="2" key="1">
    <citation type="submission" date="2022-08" db="EMBL/GenBank/DDBJ databases">
        <authorList>
            <consortium name="DOE Joint Genome Institute"/>
            <person name="Min B."/>
            <person name="Riley R."/>
            <person name="Sierra-Patev S."/>
            <person name="Naranjo-Ortiz M."/>
            <person name="Looney B."/>
            <person name="Konkel Z."/>
            <person name="Slot J.C."/>
            <person name="Sakamoto Y."/>
            <person name="Steenwyk J.L."/>
            <person name="Rokas A."/>
            <person name="Carro J."/>
            <person name="Camarero S."/>
            <person name="Ferreira P."/>
            <person name="Molpeceres G."/>
            <person name="Ruiz-Duenas F.J."/>
            <person name="Serrano A."/>
            <person name="Henrissat B."/>
            <person name="Drula E."/>
            <person name="Hughes K.W."/>
            <person name="Mata J.L."/>
            <person name="Ishikawa N.K."/>
            <person name="Vargas-Isla R."/>
            <person name="Ushijima S."/>
            <person name="Smith C.A."/>
            <person name="Ahrendt S."/>
            <person name="Andreopoulos W."/>
            <person name="He G."/>
            <person name="Labutti K."/>
            <person name="Lipzen A."/>
            <person name="Ng V."/>
            <person name="Sandor L."/>
            <person name="Barry K."/>
            <person name="Martinez A.T."/>
            <person name="Xiao Y."/>
            <person name="Gibbons J.G."/>
            <person name="Terashima K."/>
            <person name="Hibbett D.S."/>
            <person name="Grigoriev I.V."/>
        </authorList>
    </citation>
    <scope>NUCLEOTIDE SEQUENCE</scope>
    <source>
        <strain evidence="2">TFB10827</strain>
    </source>
</reference>